<dbReference type="AlphaFoldDB" id="A0AA38ZY33"/>
<evidence type="ECO:0000313" key="3">
    <source>
        <dbReference type="Proteomes" id="UP001168098"/>
    </source>
</evidence>
<feature type="region of interest" description="Disordered" evidence="1">
    <location>
        <begin position="1"/>
        <end position="35"/>
    </location>
</feature>
<accession>A0AA38ZY33</accession>
<dbReference type="Proteomes" id="UP001168098">
    <property type="component" value="Unassembled WGS sequence"/>
</dbReference>
<reference evidence="2 3" key="1">
    <citation type="journal article" date="2023" name="BMC Biotechnol.">
        <title>Vitis rotundifolia cv Carlos genome sequencing.</title>
        <authorList>
            <person name="Huff M."/>
            <person name="Hulse-Kemp A."/>
            <person name="Scheffler B."/>
            <person name="Youngblood R."/>
            <person name="Simpson S."/>
            <person name="Babiker E."/>
            <person name="Staton M."/>
        </authorList>
    </citation>
    <scope>NUCLEOTIDE SEQUENCE [LARGE SCALE GENOMIC DNA]</scope>
    <source>
        <tissue evidence="2">Leaf</tissue>
    </source>
</reference>
<keyword evidence="3" id="KW-1185">Reference proteome</keyword>
<dbReference type="EMBL" id="JARBHA010000007">
    <property type="protein sequence ID" value="KAJ9697322.1"/>
    <property type="molecule type" value="Genomic_DNA"/>
</dbReference>
<comment type="caution">
    <text evidence="2">The sequence shown here is derived from an EMBL/GenBank/DDBJ whole genome shotgun (WGS) entry which is preliminary data.</text>
</comment>
<protein>
    <submittedName>
        <fullName evidence="2">Uncharacterized protein</fullName>
    </submittedName>
</protein>
<organism evidence="2 3">
    <name type="scientific">Vitis rotundifolia</name>
    <name type="common">Muscadine grape</name>
    <dbReference type="NCBI Taxonomy" id="103349"/>
    <lineage>
        <taxon>Eukaryota</taxon>
        <taxon>Viridiplantae</taxon>
        <taxon>Streptophyta</taxon>
        <taxon>Embryophyta</taxon>
        <taxon>Tracheophyta</taxon>
        <taxon>Spermatophyta</taxon>
        <taxon>Magnoliopsida</taxon>
        <taxon>eudicotyledons</taxon>
        <taxon>Gunneridae</taxon>
        <taxon>Pentapetalae</taxon>
        <taxon>rosids</taxon>
        <taxon>Vitales</taxon>
        <taxon>Vitaceae</taxon>
        <taxon>Viteae</taxon>
        <taxon>Vitis</taxon>
    </lineage>
</organism>
<evidence type="ECO:0000313" key="2">
    <source>
        <dbReference type="EMBL" id="KAJ9697322.1"/>
    </source>
</evidence>
<sequence length="117" mass="11597">MATLTGTGASAVSTTNRNTRDTGGGVASSPGLGGGLMTSATANGVGLAATFRDVGVGGGLAGLRTPKASSAAVAGRVEGRACALAGHHSPVVMGSQLEVRKTVVRMMKVNFPSEQWR</sequence>
<feature type="compositionally biased region" description="Polar residues" evidence="1">
    <location>
        <begin position="1"/>
        <end position="13"/>
    </location>
</feature>
<name>A0AA38ZY33_VITRO</name>
<evidence type="ECO:0000256" key="1">
    <source>
        <dbReference type="SAM" id="MobiDB-lite"/>
    </source>
</evidence>
<gene>
    <name evidence="2" type="ORF">PVL29_009222</name>
</gene>
<proteinExistence type="predicted"/>
<feature type="compositionally biased region" description="Gly residues" evidence="1">
    <location>
        <begin position="22"/>
        <end position="35"/>
    </location>
</feature>